<evidence type="ECO:0000313" key="3">
    <source>
        <dbReference type="Proteomes" id="UP000006250"/>
    </source>
</evidence>
<dbReference type="Pfam" id="PF13263">
    <property type="entry name" value="PHP_C"/>
    <property type="match status" value="1"/>
</dbReference>
<reference evidence="2 3" key="1">
    <citation type="submission" date="2010-08" db="EMBL/GenBank/DDBJ databases">
        <title>The draft genome of Desulfovibrio fructosovorans JJ.</title>
        <authorList>
            <consortium name="US DOE Joint Genome Institute (JGI-PGF)"/>
            <person name="Lucas S."/>
            <person name="Copeland A."/>
            <person name="Lapidus A."/>
            <person name="Cheng J.-F."/>
            <person name="Bruce D."/>
            <person name="Goodwin L."/>
            <person name="Pitluck S."/>
            <person name="Land M.L."/>
            <person name="Hauser L."/>
            <person name="Chang Y.-J."/>
            <person name="Jeffries C."/>
            <person name="Wall J.D."/>
            <person name="Stahl D.A."/>
            <person name="Arkin A.P."/>
            <person name="Dehal P."/>
            <person name="Stolyar S.M."/>
            <person name="Hazen T.C."/>
            <person name="Woyke T.J."/>
        </authorList>
    </citation>
    <scope>NUCLEOTIDE SEQUENCE [LARGE SCALE GENOMIC DNA]</scope>
    <source>
        <strain evidence="2 3">JJ</strain>
    </source>
</reference>
<sequence>MLFDLHVHTDLSPCSRLPVAAILANARRRGLDGVCLTDHDTMDAGRLVREGVQDDGLCVIIGMEYATPEGDILLFGPFEGLRPGLSAREVLSMAPAVGGVAVAAHPFRSWRPAGPGILRHERLLAVEVENGRNRPEENLAARRFVANRGLLAVCGSDAHSLEELGRVPLRIEAAIRSRADFVAALLAGNCRLAGDLPHCGAGASPRGRRDRPGGAACMV</sequence>
<dbReference type="STRING" id="596151.DesfrDRAFT_1278"/>
<dbReference type="InterPro" id="IPR004013">
    <property type="entry name" value="PHP_dom"/>
</dbReference>
<dbReference type="eggNOG" id="COG0613">
    <property type="taxonomic scope" value="Bacteria"/>
</dbReference>
<comment type="caution">
    <text evidence="2">The sequence shown here is derived from an EMBL/GenBank/DDBJ whole genome shotgun (WGS) entry which is preliminary data.</text>
</comment>
<dbReference type="InterPro" id="IPR052018">
    <property type="entry name" value="PHP_domain"/>
</dbReference>
<evidence type="ECO:0000259" key="1">
    <source>
        <dbReference type="SMART" id="SM00481"/>
    </source>
</evidence>
<organism evidence="2 3">
    <name type="scientific">Solidesulfovibrio fructosivorans JJ]</name>
    <dbReference type="NCBI Taxonomy" id="596151"/>
    <lineage>
        <taxon>Bacteria</taxon>
        <taxon>Pseudomonadati</taxon>
        <taxon>Thermodesulfobacteriota</taxon>
        <taxon>Desulfovibrionia</taxon>
        <taxon>Desulfovibrionales</taxon>
        <taxon>Desulfovibrionaceae</taxon>
        <taxon>Solidesulfovibrio</taxon>
    </lineage>
</organism>
<proteinExistence type="predicted"/>
<dbReference type="GO" id="GO:0004534">
    <property type="term" value="F:5'-3' RNA exonuclease activity"/>
    <property type="evidence" value="ECO:0007669"/>
    <property type="project" value="TreeGrafter"/>
</dbReference>
<feature type="domain" description="Polymerase/histidinol phosphatase N-terminal" evidence="1">
    <location>
        <begin position="3"/>
        <end position="69"/>
    </location>
</feature>
<dbReference type="AlphaFoldDB" id="E1JUH9"/>
<dbReference type="GO" id="GO:0035312">
    <property type="term" value="F:5'-3' DNA exonuclease activity"/>
    <property type="evidence" value="ECO:0007669"/>
    <property type="project" value="TreeGrafter"/>
</dbReference>
<dbReference type="PANTHER" id="PTHR42924:SF3">
    <property type="entry name" value="POLYMERASE_HISTIDINOL PHOSPHATASE N-TERMINAL DOMAIN-CONTAINING PROTEIN"/>
    <property type="match status" value="1"/>
</dbReference>
<dbReference type="PANTHER" id="PTHR42924">
    <property type="entry name" value="EXONUCLEASE"/>
    <property type="match status" value="1"/>
</dbReference>
<dbReference type="InterPro" id="IPR003141">
    <property type="entry name" value="Pol/His_phosphatase_N"/>
</dbReference>
<dbReference type="RefSeq" id="WP_005992199.1">
    <property type="nucleotide sequence ID" value="NZ_AECZ01000006.1"/>
</dbReference>
<protein>
    <submittedName>
        <fullName evidence="2">PHP domain protein</fullName>
    </submittedName>
</protein>
<dbReference type="InterPro" id="IPR016195">
    <property type="entry name" value="Pol/histidinol_Pase-like"/>
</dbReference>
<dbReference type="CDD" id="cd07432">
    <property type="entry name" value="PHP_HisPPase"/>
    <property type="match status" value="1"/>
</dbReference>
<gene>
    <name evidence="2" type="ORF">DesfrDRAFT_1278</name>
</gene>
<dbReference type="OrthoDB" id="9775360at2"/>
<dbReference type="Pfam" id="PF02811">
    <property type="entry name" value="PHP"/>
    <property type="match status" value="1"/>
</dbReference>
<name>E1JUH9_SOLFR</name>
<dbReference type="SMART" id="SM00481">
    <property type="entry name" value="POLIIIAc"/>
    <property type="match status" value="1"/>
</dbReference>
<dbReference type="SUPFAM" id="SSF89550">
    <property type="entry name" value="PHP domain-like"/>
    <property type="match status" value="1"/>
</dbReference>
<dbReference type="Proteomes" id="UP000006250">
    <property type="component" value="Unassembled WGS sequence"/>
</dbReference>
<keyword evidence="3" id="KW-1185">Reference proteome</keyword>
<accession>E1JUH9</accession>
<dbReference type="Gene3D" id="3.20.20.140">
    <property type="entry name" value="Metal-dependent hydrolases"/>
    <property type="match status" value="1"/>
</dbReference>
<dbReference type="EMBL" id="AECZ01000006">
    <property type="protein sequence ID" value="EFL52109.1"/>
    <property type="molecule type" value="Genomic_DNA"/>
</dbReference>
<evidence type="ECO:0000313" key="2">
    <source>
        <dbReference type="EMBL" id="EFL52109.1"/>
    </source>
</evidence>